<evidence type="ECO:0000313" key="4">
    <source>
        <dbReference type="Proteomes" id="UP001354989"/>
    </source>
</evidence>
<organism evidence="3 4">
    <name type="scientific">Persicobacter psychrovividus</name>
    <dbReference type="NCBI Taxonomy" id="387638"/>
    <lineage>
        <taxon>Bacteria</taxon>
        <taxon>Pseudomonadati</taxon>
        <taxon>Bacteroidota</taxon>
        <taxon>Cytophagia</taxon>
        <taxon>Cytophagales</taxon>
        <taxon>Persicobacteraceae</taxon>
        <taxon>Persicobacter</taxon>
    </lineage>
</organism>
<protein>
    <recommendedName>
        <fullName evidence="5">Transcriptional regulator</fullName>
    </recommendedName>
</protein>
<evidence type="ECO:0000313" key="3">
    <source>
        <dbReference type="EMBL" id="BDC99296.1"/>
    </source>
</evidence>
<evidence type="ECO:0008006" key="5">
    <source>
        <dbReference type="Google" id="ProtNLM"/>
    </source>
</evidence>
<dbReference type="EMBL" id="AP025292">
    <property type="protein sequence ID" value="BDC99296.1"/>
    <property type="molecule type" value="Genomic_DNA"/>
</dbReference>
<name>A0ABM7VEE7_9BACT</name>
<proteinExistence type="predicted"/>
<evidence type="ECO:0000256" key="1">
    <source>
        <dbReference type="SAM" id="MobiDB-lite"/>
    </source>
</evidence>
<keyword evidence="2" id="KW-0472">Membrane</keyword>
<accession>A0ABM7VEE7</accession>
<dbReference type="Proteomes" id="UP001354989">
    <property type="component" value="Chromosome"/>
</dbReference>
<feature type="compositionally biased region" description="Polar residues" evidence="1">
    <location>
        <begin position="175"/>
        <end position="189"/>
    </location>
</feature>
<gene>
    <name evidence="3" type="ORF">PEPS_15770</name>
</gene>
<evidence type="ECO:0000256" key="2">
    <source>
        <dbReference type="SAM" id="Phobius"/>
    </source>
</evidence>
<reference evidence="3 4" key="1">
    <citation type="submission" date="2021-12" db="EMBL/GenBank/DDBJ databases">
        <title>Genome sequencing of bacteria with rrn-lacking chromosome and rrn-plasmid.</title>
        <authorList>
            <person name="Anda M."/>
            <person name="Iwasaki W."/>
        </authorList>
    </citation>
    <scope>NUCLEOTIDE SEQUENCE [LARGE SCALE GENOMIC DNA]</scope>
    <source>
        <strain evidence="3 4">NBRC 101262</strain>
    </source>
</reference>
<sequence>MNTENKYFDLIEDYLDQNLSKPDLQGFEKAMGVFPDLKEEVQIQKGIRQALSDYRAGQLKQRLSEIPIQKSSALTSAFWGIAASVGVAVISVLVGGYAYVSNLDQTTIIPVVPVSEVSTHIPEEISQENRLSLIGQPERPTSEPIEELPKISQQAKSNALATKTLPPEKKKNKNINRPQISEPNDFINSPASIEVPNSKQLNTDHFQQIKVKILPHKGRQRYQLTDNQLTLFGNFDNVELLKQENDILSVKINGSIFQLKKTTTTLPLE</sequence>
<keyword evidence="4" id="KW-1185">Reference proteome</keyword>
<feature type="region of interest" description="Disordered" evidence="1">
    <location>
        <begin position="157"/>
        <end position="189"/>
    </location>
</feature>
<keyword evidence="2" id="KW-0812">Transmembrane</keyword>
<feature type="transmembrane region" description="Helical" evidence="2">
    <location>
        <begin position="77"/>
        <end position="100"/>
    </location>
</feature>
<keyword evidence="2" id="KW-1133">Transmembrane helix</keyword>